<keyword evidence="4" id="KW-0732">Signal</keyword>
<protein>
    <recommendedName>
        <fullName evidence="7">Pro-resilin</fullName>
    </recommendedName>
</protein>
<dbReference type="GO" id="GO:0042302">
    <property type="term" value="F:structural constituent of cuticle"/>
    <property type="evidence" value="ECO:0007669"/>
    <property type="project" value="UniProtKB-UniRule"/>
</dbReference>
<feature type="region of interest" description="Disordered" evidence="3">
    <location>
        <begin position="106"/>
        <end position="234"/>
    </location>
</feature>
<feature type="non-terminal residue" evidence="5">
    <location>
        <position position="1"/>
    </location>
</feature>
<feature type="signal peptide" evidence="4">
    <location>
        <begin position="1"/>
        <end position="25"/>
    </location>
</feature>
<dbReference type="Pfam" id="PF00379">
    <property type="entry name" value="Chitin_bind_4"/>
    <property type="match status" value="1"/>
</dbReference>
<keyword evidence="1 2" id="KW-0193">Cuticle</keyword>
<feature type="compositionally biased region" description="Polar residues" evidence="3">
    <location>
        <begin position="185"/>
        <end position="214"/>
    </location>
</feature>
<dbReference type="InterPro" id="IPR000618">
    <property type="entry name" value="Insect_cuticle"/>
</dbReference>
<name>A0AAW0Y3F8_CHEQU</name>
<accession>A0AAW0Y3F8</accession>
<evidence type="ECO:0000313" key="5">
    <source>
        <dbReference type="EMBL" id="KAK8746262.1"/>
    </source>
</evidence>
<dbReference type="PANTHER" id="PTHR12236">
    <property type="entry name" value="STRUCTURAL CONTITUENT OF CUTICLE"/>
    <property type="match status" value="1"/>
</dbReference>
<dbReference type="PANTHER" id="PTHR12236:SF79">
    <property type="entry name" value="CUTICULAR PROTEIN 50CB-RELATED"/>
    <property type="match status" value="1"/>
</dbReference>
<sequence length="234" mass="26138">LRLHPQLATMKTVSLVLCVAVVSWAAPQGDYNYQAPSQQGPQYSSSPAQYNYQWEVNDEYSANYYGHREQREGDNTQGSYYVRLPDTRIMRVDYYADSTGYHPSISFEGEAQFPSDSTRGYSQPASGPRQVFSQPAEAPRQTYSQPAEVPRQTYSQPAPGLRQTHSQPAPGLRQTYSQPAPALRQTYSQPTSAAPRQVFSQPSASLSPTYSQPASPHREVFSQPPTQFYSQPGK</sequence>
<evidence type="ECO:0008006" key="7">
    <source>
        <dbReference type="Google" id="ProtNLM"/>
    </source>
</evidence>
<dbReference type="Proteomes" id="UP001445076">
    <property type="component" value="Unassembled WGS sequence"/>
</dbReference>
<dbReference type="PROSITE" id="PS51155">
    <property type="entry name" value="CHIT_BIND_RR_2"/>
    <property type="match status" value="1"/>
</dbReference>
<feature type="compositionally biased region" description="Polar residues" evidence="3">
    <location>
        <begin position="114"/>
        <end position="125"/>
    </location>
</feature>
<organism evidence="5 6">
    <name type="scientific">Cherax quadricarinatus</name>
    <name type="common">Australian red claw crayfish</name>
    <dbReference type="NCBI Taxonomy" id="27406"/>
    <lineage>
        <taxon>Eukaryota</taxon>
        <taxon>Metazoa</taxon>
        <taxon>Ecdysozoa</taxon>
        <taxon>Arthropoda</taxon>
        <taxon>Crustacea</taxon>
        <taxon>Multicrustacea</taxon>
        <taxon>Malacostraca</taxon>
        <taxon>Eumalacostraca</taxon>
        <taxon>Eucarida</taxon>
        <taxon>Decapoda</taxon>
        <taxon>Pleocyemata</taxon>
        <taxon>Astacidea</taxon>
        <taxon>Parastacoidea</taxon>
        <taxon>Parastacidae</taxon>
        <taxon>Cherax</taxon>
    </lineage>
</organism>
<gene>
    <name evidence="5" type="ORF">OTU49_017336</name>
</gene>
<reference evidence="5 6" key="1">
    <citation type="journal article" date="2024" name="BMC Genomics">
        <title>Genome assembly of redclaw crayfish (Cherax quadricarinatus) provides insights into its immune adaptation and hypoxia tolerance.</title>
        <authorList>
            <person name="Liu Z."/>
            <person name="Zheng J."/>
            <person name="Li H."/>
            <person name="Fang K."/>
            <person name="Wang S."/>
            <person name="He J."/>
            <person name="Zhou D."/>
            <person name="Weng S."/>
            <person name="Chi M."/>
            <person name="Gu Z."/>
            <person name="He J."/>
            <person name="Li F."/>
            <person name="Wang M."/>
        </authorList>
    </citation>
    <scope>NUCLEOTIDE SEQUENCE [LARGE SCALE GENOMIC DNA]</scope>
    <source>
        <strain evidence="5">ZL_2023a</strain>
    </source>
</reference>
<evidence type="ECO:0000256" key="1">
    <source>
        <dbReference type="ARBA" id="ARBA00022460"/>
    </source>
</evidence>
<dbReference type="EMBL" id="JARKIK010000018">
    <property type="protein sequence ID" value="KAK8746262.1"/>
    <property type="molecule type" value="Genomic_DNA"/>
</dbReference>
<keyword evidence="6" id="KW-1185">Reference proteome</keyword>
<dbReference type="GO" id="GO:0031012">
    <property type="term" value="C:extracellular matrix"/>
    <property type="evidence" value="ECO:0007669"/>
    <property type="project" value="TreeGrafter"/>
</dbReference>
<dbReference type="AlphaFoldDB" id="A0AAW0Y3F8"/>
<feature type="chain" id="PRO_5043844542" description="Pro-resilin" evidence="4">
    <location>
        <begin position="26"/>
        <end position="234"/>
    </location>
</feature>
<comment type="caution">
    <text evidence="5">The sequence shown here is derived from an EMBL/GenBank/DDBJ whole genome shotgun (WGS) entry which is preliminary data.</text>
</comment>
<proteinExistence type="predicted"/>
<dbReference type="GO" id="GO:0005615">
    <property type="term" value="C:extracellular space"/>
    <property type="evidence" value="ECO:0007669"/>
    <property type="project" value="TreeGrafter"/>
</dbReference>
<dbReference type="InterPro" id="IPR051217">
    <property type="entry name" value="Insect_Cuticle_Struc_Prot"/>
</dbReference>
<evidence type="ECO:0000256" key="4">
    <source>
        <dbReference type="SAM" id="SignalP"/>
    </source>
</evidence>
<evidence type="ECO:0000256" key="3">
    <source>
        <dbReference type="SAM" id="MobiDB-lite"/>
    </source>
</evidence>
<feature type="compositionally biased region" description="Polar residues" evidence="3">
    <location>
        <begin position="223"/>
        <end position="234"/>
    </location>
</feature>
<evidence type="ECO:0000256" key="2">
    <source>
        <dbReference type="PROSITE-ProRule" id="PRU00497"/>
    </source>
</evidence>
<evidence type="ECO:0000313" key="6">
    <source>
        <dbReference type="Proteomes" id="UP001445076"/>
    </source>
</evidence>